<evidence type="ECO:0000313" key="1">
    <source>
        <dbReference type="EMBL" id="NQE36743.1"/>
    </source>
</evidence>
<organism evidence="1 2">
    <name type="scientific">Microcoleus asticus IPMA8</name>
    <dbReference type="NCBI Taxonomy" id="2563858"/>
    <lineage>
        <taxon>Bacteria</taxon>
        <taxon>Bacillati</taxon>
        <taxon>Cyanobacteriota</taxon>
        <taxon>Cyanophyceae</taxon>
        <taxon>Oscillatoriophycideae</taxon>
        <taxon>Oscillatoriales</taxon>
        <taxon>Microcoleaceae</taxon>
        <taxon>Microcoleus</taxon>
        <taxon>Microcoleus asticus</taxon>
    </lineage>
</organism>
<sequence length="137" mass="15782">MSHLTHLRTQIKNPIVLQQVLQEMIESRLDGILTGAYLESNAQIHDPFGNSKLAEFVIRRKQSYQGGYDFGFKLIERDEFEFLTRDGSQRDAKKFMEQLLPWYARENTLAALKAQGFNIESQTEENGEVVIVAGKWC</sequence>
<accession>A0ABX2D2N4</accession>
<dbReference type="RefSeq" id="WP_172190609.1">
    <property type="nucleotide sequence ID" value="NZ_CAWPPK010000314.1"/>
</dbReference>
<comment type="caution">
    <text evidence="1">The sequence shown here is derived from an EMBL/GenBank/DDBJ whole genome shotgun (WGS) entry which is preliminary data.</text>
</comment>
<dbReference type="Proteomes" id="UP000702425">
    <property type="component" value="Unassembled WGS sequence"/>
</dbReference>
<name>A0ABX2D2N4_9CYAN</name>
<protein>
    <recommendedName>
        <fullName evidence="3">DUF1257 domain-containing protein</fullName>
    </recommendedName>
</protein>
<evidence type="ECO:0000313" key="2">
    <source>
        <dbReference type="Proteomes" id="UP000702425"/>
    </source>
</evidence>
<keyword evidence="2" id="KW-1185">Reference proteome</keyword>
<dbReference type="InterPro" id="IPR009666">
    <property type="entry name" value="Uncharacterised_Ycf35"/>
</dbReference>
<dbReference type="Pfam" id="PF06868">
    <property type="entry name" value="DUF1257"/>
    <property type="match status" value="1"/>
</dbReference>
<evidence type="ECO:0008006" key="3">
    <source>
        <dbReference type="Google" id="ProtNLM"/>
    </source>
</evidence>
<gene>
    <name evidence="1" type="ORF">E5S67_04508</name>
</gene>
<proteinExistence type="predicted"/>
<reference evidence="1 2" key="1">
    <citation type="journal article" date="2020" name="Sci. Rep.">
        <title>A novel cyanobacterial geosmin producer, revising GeoA distribution and dispersion patterns in Bacteria.</title>
        <authorList>
            <person name="Churro C."/>
            <person name="Semedo-Aguiar A.P."/>
            <person name="Silva A.D."/>
            <person name="Pereira-Leal J.B."/>
            <person name="Leite R.B."/>
        </authorList>
    </citation>
    <scope>NUCLEOTIDE SEQUENCE [LARGE SCALE GENOMIC DNA]</scope>
    <source>
        <strain evidence="1 2">IPMA8</strain>
    </source>
</reference>
<dbReference type="EMBL" id="SRRZ01000096">
    <property type="protein sequence ID" value="NQE36743.1"/>
    <property type="molecule type" value="Genomic_DNA"/>
</dbReference>